<evidence type="ECO:0000259" key="1">
    <source>
        <dbReference type="Pfam" id="PF05368"/>
    </source>
</evidence>
<organism evidence="2 3">
    <name type="scientific">Nitrosovibrio tenuis</name>
    <dbReference type="NCBI Taxonomy" id="1233"/>
    <lineage>
        <taxon>Bacteria</taxon>
        <taxon>Pseudomonadati</taxon>
        <taxon>Pseudomonadota</taxon>
        <taxon>Betaproteobacteria</taxon>
        <taxon>Nitrosomonadales</taxon>
        <taxon>Nitrosomonadaceae</taxon>
        <taxon>Nitrosovibrio</taxon>
    </lineage>
</organism>
<dbReference type="SUPFAM" id="SSF51735">
    <property type="entry name" value="NAD(P)-binding Rossmann-fold domains"/>
    <property type="match status" value="1"/>
</dbReference>
<dbReference type="OrthoDB" id="5510591at2"/>
<accession>A0A1H7NI24</accession>
<dbReference type="EMBL" id="FOBH01000007">
    <property type="protein sequence ID" value="SEL22991.1"/>
    <property type="molecule type" value="Genomic_DNA"/>
</dbReference>
<gene>
    <name evidence="2" type="ORF">SAMN05216387_10718</name>
</gene>
<dbReference type="RefSeq" id="WP_090828814.1">
    <property type="nucleotide sequence ID" value="NZ_FOBH01000007.1"/>
</dbReference>
<evidence type="ECO:0000313" key="2">
    <source>
        <dbReference type="EMBL" id="SEL22991.1"/>
    </source>
</evidence>
<proteinExistence type="predicted"/>
<dbReference type="InterPro" id="IPR036291">
    <property type="entry name" value="NAD(P)-bd_dom_sf"/>
</dbReference>
<dbReference type="PANTHER" id="PTHR47129:SF1">
    <property type="entry name" value="NMRA-LIKE DOMAIN-CONTAINING PROTEIN"/>
    <property type="match status" value="1"/>
</dbReference>
<dbReference type="InterPro" id="IPR008030">
    <property type="entry name" value="NmrA-like"/>
</dbReference>
<dbReference type="CDD" id="cd05269">
    <property type="entry name" value="TMR_SDR_a"/>
    <property type="match status" value="1"/>
</dbReference>
<dbReference type="Proteomes" id="UP000198620">
    <property type="component" value="Unassembled WGS sequence"/>
</dbReference>
<dbReference type="Pfam" id="PF05368">
    <property type="entry name" value="NmrA"/>
    <property type="match status" value="1"/>
</dbReference>
<name>A0A1H7NI24_9PROT</name>
<evidence type="ECO:0000313" key="3">
    <source>
        <dbReference type="Proteomes" id="UP000198620"/>
    </source>
</evidence>
<protein>
    <submittedName>
        <fullName evidence="2">NAD(P)H dehydrogenase (Quinone)</fullName>
    </submittedName>
</protein>
<dbReference type="AlphaFoldDB" id="A0A1H7NI24"/>
<dbReference type="PANTHER" id="PTHR47129">
    <property type="entry name" value="QUINONE OXIDOREDUCTASE 2"/>
    <property type="match status" value="1"/>
</dbReference>
<dbReference type="STRING" id="1233.SAMN05216387_10718"/>
<feature type="domain" description="NmrA-like" evidence="1">
    <location>
        <begin position="2"/>
        <end position="254"/>
    </location>
</feature>
<dbReference type="Gene3D" id="3.90.25.10">
    <property type="entry name" value="UDP-galactose 4-epimerase, domain 1"/>
    <property type="match status" value="1"/>
</dbReference>
<reference evidence="2 3" key="1">
    <citation type="submission" date="2016-10" db="EMBL/GenBank/DDBJ databases">
        <authorList>
            <person name="de Groot N.N."/>
        </authorList>
    </citation>
    <scope>NUCLEOTIDE SEQUENCE [LARGE SCALE GENOMIC DNA]</scope>
    <source>
        <strain evidence="2 3">Nv1</strain>
    </source>
</reference>
<dbReference type="InterPro" id="IPR052718">
    <property type="entry name" value="NmrA-type_oxidoreductase"/>
</dbReference>
<sequence>MIVITAASGKLGRAVADELTRRVPVSDVRLAARTPAKLEFWKSRGLTVVRTDCDDPGSLNAAFAGADVVFLISSNGPNEVRIRHHKNAIDAARRTGVKRIVYTSFVNPSVQSKFIWAHSHAETEPYLKASGISYTILRDNLYASNLDGLISQARETGTFALPGTTGKVAYITHADIAASAAAVLTQRGHEYKTYELTGPEALDGFEIAAIISEAASRPIKAVDLALETAAANLRSAGLPEFAVEGIVSMYAAAQAGEYATVTHDVKLLSGRPAAPVRAHIKAVAVRELVKYT</sequence>
<dbReference type="Gene3D" id="3.40.50.720">
    <property type="entry name" value="NAD(P)-binding Rossmann-like Domain"/>
    <property type="match status" value="1"/>
</dbReference>
<keyword evidence="3" id="KW-1185">Reference proteome</keyword>